<feature type="transmembrane region" description="Helical" evidence="6">
    <location>
        <begin position="14"/>
        <end position="35"/>
    </location>
</feature>
<keyword evidence="5 6" id="KW-0472">Membrane</keyword>
<dbReference type="CDD" id="cd15904">
    <property type="entry name" value="TSPO_MBR"/>
    <property type="match status" value="1"/>
</dbReference>
<dbReference type="InterPro" id="IPR004307">
    <property type="entry name" value="TspO_MBR"/>
</dbReference>
<dbReference type="InterPro" id="IPR038330">
    <property type="entry name" value="TspO/MBR-related_sf"/>
</dbReference>
<evidence type="ECO:0000313" key="7">
    <source>
        <dbReference type="EMBL" id="KAK7755213.1"/>
    </source>
</evidence>
<dbReference type="EMBL" id="JAKJXP020000014">
    <property type="protein sequence ID" value="KAK7755213.1"/>
    <property type="molecule type" value="Genomic_DNA"/>
</dbReference>
<name>A0AAN9V801_9PEZI</name>
<evidence type="ECO:0000256" key="5">
    <source>
        <dbReference type="ARBA" id="ARBA00023136"/>
    </source>
</evidence>
<dbReference type="AlphaFoldDB" id="A0AAN9V801"/>
<feature type="transmembrane region" description="Helical" evidence="6">
    <location>
        <begin position="132"/>
        <end position="153"/>
    </location>
</feature>
<evidence type="ECO:0008006" key="9">
    <source>
        <dbReference type="Google" id="ProtNLM"/>
    </source>
</evidence>
<gene>
    <name evidence="7" type="ORF">SLS62_002718</name>
</gene>
<reference evidence="7 8" key="1">
    <citation type="submission" date="2024-02" db="EMBL/GenBank/DDBJ databases">
        <title>De novo assembly and annotation of 12 fungi associated with fruit tree decline syndrome in Ontario, Canada.</title>
        <authorList>
            <person name="Sulman M."/>
            <person name="Ellouze W."/>
            <person name="Ilyukhin E."/>
        </authorList>
    </citation>
    <scope>NUCLEOTIDE SEQUENCE [LARGE SCALE GENOMIC DNA]</scope>
    <source>
        <strain evidence="7 8">M11/M66-122</strain>
    </source>
</reference>
<dbReference type="Proteomes" id="UP001320420">
    <property type="component" value="Unassembled WGS sequence"/>
</dbReference>
<dbReference type="GO" id="GO:0033013">
    <property type="term" value="P:tetrapyrrole metabolic process"/>
    <property type="evidence" value="ECO:0007669"/>
    <property type="project" value="UniProtKB-ARBA"/>
</dbReference>
<dbReference type="GO" id="GO:0005741">
    <property type="term" value="C:mitochondrial outer membrane"/>
    <property type="evidence" value="ECO:0007669"/>
    <property type="project" value="TreeGrafter"/>
</dbReference>
<dbReference type="Gene3D" id="1.20.1260.100">
    <property type="entry name" value="TspO/MBR protein"/>
    <property type="match status" value="1"/>
</dbReference>
<dbReference type="PIRSF" id="PIRSF005859">
    <property type="entry name" value="PBR"/>
    <property type="match status" value="1"/>
</dbReference>
<evidence type="ECO:0000256" key="3">
    <source>
        <dbReference type="ARBA" id="ARBA00022692"/>
    </source>
</evidence>
<comment type="caution">
    <text evidence="7">The sequence shown here is derived from an EMBL/GenBank/DDBJ whole genome shotgun (WGS) entry which is preliminary data.</text>
</comment>
<sequence>MTAYIPQFTLPHEVFASAPASILLPITLGAAVGYATRPKQTTTTYNLLQQPPLRPPPSVFGPAWTFLYGVTGYAAHRAIGGALALAPPASASAAQSLGLPLPLAHRAAALYTAQLGLNLAWMPLFFGARRPALALADIAALLGLNGYLAWLFFAPPAQGGLGDSVAGWCYVPYVAWLGFAAYLNVGVGYLNGWDISDEALLRKEAAGKKKA</sequence>
<keyword evidence="4 6" id="KW-1133">Transmembrane helix</keyword>
<keyword evidence="8" id="KW-1185">Reference proteome</keyword>
<evidence type="ECO:0000256" key="2">
    <source>
        <dbReference type="ARBA" id="ARBA00007524"/>
    </source>
</evidence>
<dbReference type="PANTHER" id="PTHR10057">
    <property type="entry name" value="PERIPHERAL-TYPE BENZODIAZEPINE RECEPTOR"/>
    <property type="match status" value="1"/>
</dbReference>
<accession>A0AAN9V801</accession>
<dbReference type="FunFam" id="1.20.1260.100:FF:000001">
    <property type="entry name" value="translocator protein 2"/>
    <property type="match status" value="1"/>
</dbReference>
<protein>
    <recommendedName>
        <fullName evidence="9">Translocator protein</fullName>
    </recommendedName>
</protein>
<evidence type="ECO:0000256" key="4">
    <source>
        <dbReference type="ARBA" id="ARBA00022989"/>
    </source>
</evidence>
<keyword evidence="3 6" id="KW-0812">Transmembrane</keyword>
<evidence type="ECO:0000313" key="8">
    <source>
        <dbReference type="Proteomes" id="UP001320420"/>
    </source>
</evidence>
<feature type="transmembrane region" description="Helical" evidence="6">
    <location>
        <begin position="173"/>
        <end position="193"/>
    </location>
</feature>
<dbReference type="PANTHER" id="PTHR10057:SF0">
    <property type="entry name" value="TRANSLOCATOR PROTEIN"/>
    <property type="match status" value="1"/>
</dbReference>
<organism evidence="7 8">
    <name type="scientific">Diatrype stigma</name>
    <dbReference type="NCBI Taxonomy" id="117547"/>
    <lineage>
        <taxon>Eukaryota</taxon>
        <taxon>Fungi</taxon>
        <taxon>Dikarya</taxon>
        <taxon>Ascomycota</taxon>
        <taxon>Pezizomycotina</taxon>
        <taxon>Sordariomycetes</taxon>
        <taxon>Xylariomycetidae</taxon>
        <taxon>Xylariales</taxon>
        <taxon>Diatrypaceae</taxon>
        <taxon>Diatrype</taxon>
    </lineage>
</organism>
<evidence type="ECO:0000256" key="6">
    <source>
        <dbReference type="SAM" id="Phobius"/>
    </source>
</evidence>
<dbReference type="Pfam" id="PF03073">
    <property type="entry name" value="TspO_MBR"/>
    <property type="match status" value="1"/>
</dbReference>
<comment type="subcellular location">
    <subcellularLocation>
        <location evidence="1">Membrane</location>
        <topology evidence="1">Multi-pass membrane protein</topology>
    </subcellularLocation>
</comment>
<proteinExistence type="inferred from homology"/>
<comment type="similarity">
    <text evidence="2">Belongs to the TspO/BZRP family.</text>
</comment>
<evidence type="ECO:0000256" key="1">
    <source>
        <dbReference type="ARBA" id="ARBA00004141"/>
    </source>
</evidence>